<dbReference type="RefSeq" id="WP_024753549.1">
    <property type="nucleotide sequence ID" value="NZ_CDNC01000051.1"/>
</dbReference>
<evidence type="ECO:0000256" key="2">
    <source>
        <dbReference type="ARBA" id="ARBA00022603"/>
    </source>
</evidence>
<dbReference type="PANTHER" id="PTHR33841">
    <property type="entry name" value="DNA METHYLTRANSFERASE YEEA-RELATED"/>
    <property type="match status" value="1"/>
</dbReference>
<dbReference type="EC" id="2.1.1.72" evidence="1"/>
<evidence type="ECO:0000256" key="1">
    <source>
        <dbReference type="ARBA" id="ARBA00011900"/>
    </source>
</evidence>
<dbReference type="InterPro" id="IPR050953">
    <property type="entry name" value="N4_N6_ade-DNA_methylase"/>
</dbReference>
<comment type="catalytic activity">
    <reaction evidence="4">
        <text>a 2'-deoxyadenosine in DNA + S-adenosyl-L-methionine = an N(6)-methyl-2'-deoxyadenosine in DNA + S-adenosyl-L-homocysteine + H(+)</text>
        <dbReference type="Rhea" id="RHEA:15197"/>
        <dbReference type="Rhea" id="RHEA-COMP:12418"/>
        <dbReference type="Rhea" id="RHEA-COMP:12419"/>
        <dbReference type="ChEBI" id="CHEBI:15378"/>
        <dbReference type="ChEBI" id="CHEBI:57856"/>
        <dbReference type="ChEBI" id="CHEBI:59789"/>
        <dbReference type="ChEBI" id="CHEBI:90615"/>
        <dbReference type="ChEBI" id="CHEBI:90616"/>
        <dbReference type="EC" id="2.1.1.72"/>
    </reaction>
</comment>
<dbReference type="GO" id="GO:0009007">
    <property type="term" value="F:site-specific DNA-methyltransferase (adenine-specific) activity"/>
    <property type="evidence" value="ECO:0007669"/>
    <property type="project" value="UniProtKB-EC"/>
</dbReference>
<dbReference type="InterPro" id="IPR025931">
    <property type="entry name" value="TaqI_C"/>
</dbReference>
<dbReference type="Pfam" id="PF12950">
    <property type="entry name" value="TaqI_C"/>
    <property type="match status" value="1"/>
</dbReference>
<keyword evidence="7" id="KW-1185">Reference proteome</keyword>
<keyword evidence="3" id="KW-0808">Transferase</keyword>
<dbReference type="EMBL" id="CDNC01000051">
    <property type="protein sequence ID" value="CEM63427.1"/>
    <property type="molecule type" value="Genomic_DNA"/>
</dbReference>
<name>A0A0B7H0M0_TREPH</name>
<feature type="domain" description="TaqI-like C-terminal specificity" evidence="5">
    <location>
        <begin position="48"/>
        <end position="139"/>
    </location>
</feature>
<evidence type="ECO:0000313" key="7">
    <source>
        <dbReference type="Proteomes" id="UP000042527"/>
    </source>
</evidence>
<accession>A0A0B7H0M0</accession>
<dbReference type="GeneID" id="57753060"/>
<dbReference type="GO" id="GO:0032259">
    <property type="term" value="P:methylation"/>
    <property type="evidence" value="ECO:0007669"/>
    <property type="project" value="UniProtKB-KW"/>
</dbReference>
<proteinExistence type="predicted"/>
<evidence type="ECO:0000256" key="4">
    <source>
        <dbReference type="ARBA" id="ARBA00047942"/>
    </source>
</evidence>
<dbReference type="AlphaFoldDB" id="A0A0B7H0M0"/>
<keyword evidence="2" id="KW-0489">Methyltransferase</keyword>
<dbReference type="Proteomes" id="UP000042527">
    <property type="component" value="Unassembled WGS sequence"/>
</dbReference>
<evidence type="ECO:0000256" key="3">
    <source>
        <dbReference type="ARBA" id="ARBA00022679"/>
    </source>
</evidence>
<evidence type="ECO:0000313" key="6">
    <source>
        <dbReference type="EMBL" id="CEM63427.1"/>
    </source>
</evidence>
<dbReference type="PANTHER" id="PTHR33841:SF1">
    <property type="entry name" value="DNA METHYLTRANSFERASE A"/>
    <property type="match status" value="1"/>
</dbReference>
<reference evidence="7" key="1">
    <citation type="submission" date="2015-01" db="EMBL/GenBank/DDBJ databases">
        <authorList>
            <person name="Manzoor Shahid"/>
            <person name="Zubair Saima"/>
        </authorList>
    </citation>
    <scope>NUCLEOTIDE SEQUENCE [LARGE SCALE GENOMIC DNA]</scope>
    <source>
        <strain evidence="7">V1</strain>
    </source>
</reference>
<sequence>MFQYWGNSENKLFVIYTDSKFKEKKEMKPYPNLKKHLDVFEKIITSYNKPYGLHRARDEKFFTSETILSLRKTERPKFTYTDFPCYVSQSYMLIKTDRWDLKFLTAVLNSKLIAFWLRHKGKMQGDNFQIDKAPLLAIPLPALSPDRSSLISKLISLAEHMIVSQEELFKARFESDKKFLQQRVDILDEQINRAVYELYGLSDEEIEIVEGEGVALM</sequence>
<gene>
    <name evidence="6" type="ORF">TPHV1_90056</name>
</gene>
<protein>
    <recommendedName>
        <fullName evidence="1">site-specific DNA-methyltransferase (adenine-specific)</fullName>
        <ecNumber evidence="1">2.1.1.72</ecNumber>
    </recommendedName>
</protein>
<organism evidence="6 7">
    <name type="scientific">Treponema phagedenis</name>
    <dbReference type="NCBI Taxonomy" id="162"/>
    <lineage>
        <taxon>Bacteria</taxon>
        <taxon>Pseudomonadati</taxon>
        <taxon>Spirochaetota</taxon>
        <taxon>Spirochaetia</taxon>
        <taxon>Spirochaetales</taxon>
        <taxon>Treponemataceae</taxon>
        <taxon>Treponema</taxon>
    </lineage>
</organism>
<evidence type="ECO:0000259" key="5">
    <source>
        <dbReference type="Pfam" id="PF12950"/>
    </source>
</evidence>
<dbReference type="SUPFAM" id="SSF116734">
    <property type="entry name" value="DNA methylase specificity domain"/>
    <property type="match status" value="1"/>
</dbReference>